<evidence type="ECO:0000313" key="1">
    <source>
        <dbReference type="EMBL" id="JAD80194.1"/>
    </source>
</evidence>
<reference evidence="1" key="1">
    <citation type="submission" date="2014-09" db="EMBL/GenBank/DDBJ databases">
        <authorList>
            <person name="Magalhaes I.L.F."/>
            <person name="Oliveira U."/>
            <person name="Santos F.R."/>
            <person name="Vidigal T.H.D.A."/>
            <person name="Brescovit A.D."/>
            <person name="Santos A.J."/>
        </authorList>
    </citation>
    <scope>NUCLEOTIDE SEQUENCE</scope>
    <source>
        <tissue evidence="1">Shoot tissue taken approximately 20 cm above the soil surface</tissue>
    </source>
</reference>
<organism evidence="1">
    <name type="scientific">Arundo donax</name>
    <name type="common">Giant reed</name>
    <name type="synonym">Donax arundinaceus</name>
    <dbReference type="NCBI Taxonomy" id="35708"/>
    <lineage>
        <taxon>Eukaryota</taxon>
        <taxon>Viridiplantae</taxon>
        <taxon>Streptophyta</taxon>
        <taxon>Embryophyta</taxon>
        <taxon>Tracheophyta</taxon>
        <taxon>Spermatophyta</taxon>
        <taxon>Magnoliopsida</taxon>
        <taxon>Liliopsida</taxon>
        <taxon>Poales</taxon>
        <taxon>Poaceae</taxon>
        <taxon>PACMAD clade</taxon>
        <taxon>Arundinoideae</taxon>
        <taxon>Arundineae</taxon>
        <taxon>Arundo</taxon>
    </lineage>
</organism>
<proteinExistence type="predicted"/>
<sequence>MLVLHLNPSSSVPNYEPQYHAGHSQVMQEPVYLFHSDHLFLLFPHGQQWQYPGLPLCQFL</sequence>
<protein>
    <submittedName>
        <fullName evidence="1">Uncharacterized protein</fullName>
    </submittedName>
</protein>
<name>A0A0A9V4K3_ARUDO</name>
<accession>A0A0A9V4K3</accession>
<reference evidence="1" key="2">
    <citation type="journal article" date="2015" name="Data Brief">
        <title>Shoot transcriptome of the giant reed, Arundo donax.</title>
        <authorList>
            <person name="Barrero R.A."/>
            <person name="Guerrero F.D."/>
            <person name="Moolhuijzen P."/>
            <person name="Goolsby J.A."/>
            <person name="Tidwell J."/>
            <person name="Bellgard S.E."/>
            <person name="Bellgard M.I."/>
        </authorList>
    </citation>
    <scope>NUCLEOTIDE SEQUENCE</scope>
    <source>
        <tissue evidence="1">Shoot tissue taken approximately 20 cm above the soil surface</tissue>
    </source>
</reference>
<dbReference type="EMBL" id="GBRH01217701">
    <property type="protein sequence ID" value="JAD80194.1"/>
    <property type="molecule type" value="Transcribed_RNA"/>
</dbReference>
<dbReference type="AlphaFoldDB" id="A0A0A9V4K3"/>